<keyword evidence="6" id="KW-0545">Nucleotide biosynthesis</keyword>
<dbReference type="EC" id="2.7.4.9" evidence="3"/>
<name>A0A397JNQ8_9GLOM</name>
<dbReference type="EMBL" id="PQFF01000007">
    <property type="protein sequence ID" value="RHZ89995.1"/>
    <property type="molecule type" value="Genomic_DNA"/>
</dbReference>
<dbReference type="GO" id="GO:0006235">
    <property type="term" value="P:dTTP biosynthetic process"/>
    <property type="evidence" value="ECO:0007669"/>
    <property type="project" value="TreeGrafter"/>
</dbReference>
<evidence type="ECO:0000313" key="11">
    <source>
        <dbReference type="EMBL" id="RHZ89995.1"/>
    </source>
</evidence>
<dbReference type="Gene3D" id="3.40.50.300">
    <property type="entry name" value="P-loop containing nucleotide triphosphate hydrolases"/>
    <property type="match status" value="1"/>
</dbReference>
<dbReference type="STRING" id="1348612.A0A397JNQ8"/>
<evidence type="ECO:0000259" key="10">
    <source>
        <dbReference type="Pfam" id="PF02223"/>
    </source>
</evidence>
<keyword evidence="7" id="KW-0547">Nucleotide-binding</keyword>
<keyword evidence="8" id="KW-0418">Kinase</keyword>
<gene>
    <name evidence="11" type="ORF">Glove_9g144</name>
</gene>
<evidence type="ECO:0000256" key="2">
    <source>
        <dbReference type="ARBA" id="ARBA00009776"/>
    </source>
</evidence>
<keyword evidence="9" id="KW-0067">ATP-binding</keyword>
<dbReference type="GO" id="GO:0005524">
    <property type="term" value="F:ATP binding"/>
    <property type="evidence" value="ECO:0007669"/>
    <property type="project" value="UniProtKB-KW"/>
</dbReference>
<dbReference type="GO" id="GO:0005634">
    <property type="term" value="C:nucleus"/>
    <property type="evidence" value="ECO:0007669"/>
    <property type="project" value="TreeGrafter"/>
</dbReference>
<organism evidence="11 12">
    <name type="scientific">Diversispora epigaea</name>
    <dbReference type="NCBI Taxonomy" id="1348612"/>
    <lineage>
        <taxon>Eukaryota</taxon>
        <taxon>Fungi</taxon>
        <taxon>Fungi incertae sedis</taxon>
        <taxon>Mucoromycota</taxon>
        <taxon>Glomeromycotina</taxon>
        <taxon>Glomeromycetes</taxon>
        <taxon>Diversisporales</taxon>
        <taxon>Diversisporaceae</taxon>
        <taxon>Diversispora</taxon>
    </lineage>
</organism>
<dbReference type="InterPro" id="IPR039430">
    <property type="entry name" value="Thymidylate_kin-like_dom"/>
</dbReference>
<evidence type="ECO:0000313" key="12">
    <source>
        <dbReference type="Proteomes" id="UP000266861"/>
    </source>
</evidence>
<evidence type="ECO:0000256" key="6">
    <source>
        <dbReference type="ARBA" id="ARBA00022727"/>
    </source>
</evidence>
<keyword evidence="5" id="KW-0808">Transferase</keyword>
<dbReference type="SUPFAM" id="SSF52540">
    <property type="entry name" value="P-loop containing nucleoside triphosphate hydrolases"/>
    <property type="match status" value="1"/>
</dbReference>
<protein>
    <recommendedName>
        <fullName evidence="4">Thymidylate kinase</fullName>
        <ecNumber evidence="3">2.7.4.9</ecNumber>
    </recommendedName>
</protein>
<dbReference type="OrthoDB" id="425602at2759"/>
<dbReference type="GO" id="GO:0006233">
    <property type="term" value="P:dTDP biosynthetic process"/>
    <property type="evidence" value="ECO:0007669"/>
    <property type="project" value="InterPro"/>
</dbReference>
<proteinExistence type="inferred from homology"/>
<dbReference type="GO" id="GO:0004798">
    <property type="term" value="F:dTMP kinase activity"/>
    <property type="evidence" value="ECO:0007669"/>
    <property type="project" value="UniProtKB-EC"/>
</dbReference>
<evidence type="ECO:0000256" key="7">
    <source>
        <dbReference type="ARBA" id="ARBA00022741"/>
    </source>
</evidence>
<evidence type="ECO:0000256" key="1">
    <source>
        <dbReference type="ARBA" id="ARBA00004992"/>
    </source>
</evidence>
<dbReference type="AlphaFoldDB" id="A0A397JNQ8"/>
<reference evidence="11 12" key="1">
    <citation type="submission" date="2018-08" db="EMBL/GenBank/DDBJ databases">
        <title>Genome and evolution of the arbuscular mycorrhizal fungus Diversispora epigaea (formerly Glomus versiforme) and its bacterial endosymbionts.</title>
        <authorList>
            <person name="Sun X."/>
            <person name="Fei Z."/>
            <person name="Harrison M."/>
        </authorList>
    </citation>
    <scope>NUCLEOTIDE SEQUENCE [LARGE SCALE GENOMIC DNA]</scope>
    <source>
        <strain evidence="11 12">IT104</strain>
    </source>
</reference>
<dbReference type="GO" id="GO:0006227">
    <property type="term" value="P:dUDP biosynthetic process"/>
    <property type="evidence" value="ECO:0007669"/>
    <property type="project" value="TreeGrafter"/>
</dbReference>
<evidence type="ECO:0000256" key="3">
    <source>
        <dbReference type="ARBA" id="ARBA00012980"/>
    </source>
</evidence>
<dbReference type="GO" id="GO:0005829">
    <property type="term" value="C:cytosol"/>
    <property type="evidence" value="ECO:0007669"/>
    <property type="project" value="TreeGrafter"/>
</dbReference>
<comment type="similarity">
    <text evidence="2">Belongs to the thymidylate kinase family.</text>
</comment>
<dbReference type="InterPro" id="IPR018094">
    <property type="entry name" value="Thymidylate_kinase"/>
</dbReference>
<dbReference type="CDD" id="cd01672">
    <property type="entry name" value="TMPK"/>
    <property type="match status" value="1"/>
</dbReference>
<dbReference type="NCBIfam" id="TIGR00041">
    <property type="entry name" value="DTMP_kinase"/>
    <property type="match status" value="1"/>
</dbReference>
<dbReference type="Pfam" id="PF02223">
    <property type="entry name" value="Thymidylate_kin"/>
    <property type="match status" value="1"/>
</dbReference>
<dbReference type="PROSITE" id="PS01331">
    <property type="entry name" value="THYMIDYLATE_KINASE"/>
    <property type="match status" value="1"/>
</dbReference>
<dbReference type="HAMAP" id="MF_00165">
    <property type="entry name" value="Thymidylate_kinase"/>
    <property type="match status" value="1"/>
</dbReference>
<evidence type="ECO:0000256" key="4">
    <source>
        <dbReference type="ARBA" id="ARBA00017144"/>
    </source>
</evidence>
<dbReference type="InterPro" id="IPR018095">
    <property type="entry name" value="Thymidylate_kin_CS"/>
</dbReference>
<accession>A0A397JNQ8</accession>
<dbReference type="PANTHER" id="PTHR10344:SF1">
    <property type="entry name" value="THYMIDYLATE KINASE"/>
    <property type="match status" value="1"/>
</dbReference>
<dbReference type="PANTHER" id="PTHR10344">
    <property type="entry name" value="THYMIDYLATE KINASE"/>
    <property type="match status" value="1"/>
</dbReference>
<evidence type="ECO:0000256" key="8">
    <source>
        <dbReference type="ARBA" id="ARBA00022777"/>
    </source>
</evidence>
<comment type="caution">
    <text evidence="11">The sequence shown here is derived from an EMBL/GenBank/DDBJ whole genome shotgun (WGS) entry which is preliminary data.</text>
</comment>
<keyword evidence="12" id="KW-1185">Reference proteome</keyword>
<dbReference type="FunFam" id="3.40.50.300:FF:000679">
    <property type="entry name" value="Thymidylate kinase"/>
    <property type="match status" value="1"/>
</dbReference>
<evidence type="ECO:0000256" key="9">
    <source>
        <dbReference type="ARBA" id="ARBA00022840"/>
    </source>
</evidence>
<feature type="domain" description="Thymidylate kinase-like" evidence="10">
    <location>
        <begin position="17"/>
        <end position="193"/>
    </location>
</feature>
<dbReference type="InterPro" id="IPR027417">
    <property type="entry name" value="P-loop_NTPase"/>
</dbReference>
<evidence type="ECO:0000256" key="5">
    <source>
        <dbReference type="ARBA" id="ARBA00022679"/>
    </source>
</evidence>
<dbReference type="GO" id="GO:0004550">
    <property type="term" value="F:nucleoside diphosphate kinase activity"/>
    <property type="evidence" value="ECO:0007669"/>
    <property type="project" value="TreeGrafter"/>
</dbReference>
<dbReference type="GO" id="GO:0005739">
    <property type="term" value="C:mitochondrion"/>
    <property type="evidence" value="ECO:0007669"/>
    <property type="project" value="TreeGrafter"/>
</dbReference>
<sequence>MTSKFENNKNRGAFILFEGCDRAGKTTQATKLFEYIQSLGHPVKLWKFPERKTLIGQVIDEYLKKTRELDDRTIHLLFSANRWECVSTMKENILNGTTLIVDRYAYSGLAFSAAKGLKLEWCKYPDKGLLTPDIVFFTDLSSEDAAKRGGFGEERYENQSFQKKVREIYLSLKDPTWKILDARKSISELHDQIGKMSLTIIQKCKELPLKEDLFEEK</sequence>
<dbReference type="Proteomes" id="UP000266861">
    <property type="component" value="Unassembled WGS sequence"/>
</dbReference>
<comment type="pathway">
    <text evidence="1">Pyrimidine metabolism; dTTP biosynthesis.</text>
</comment>